<protein>
    <submittedName>
        <fullName evidence="7">Transposase</fullName>
    </submittedName>
</protein>
<evidence type="ECO:0000256" key="3">
    <source>
        <dbReference type="ARBA" id="ARBA00023172"/>
    </source>
</evidence>
<evidence type="ECO:0000313" key="7">
    <source>
        <dbReference type="EMBL" id="OPX47931.1"/>
    </source>
</evidence>
<dbReference type="EMBL" id="LTAY01000037">
    <property type="protein sequence ID" value="OPX47931.1"/>
    <property type="molecule type" value="Genomic_DNA"/>
</dbReference>
<dbReference type="OrthoDB" id="9785687at2"/>
<dbReference type="Gene3D" id="1.10.150.130">
    <property type="match status" value="1"/>
</dbReference>
<dbReference type="InterPro" id="IPR011010">
    <property type="entry name" value="DNA_brk_join_enz"/>
</dbReference>
<evidence type="ECO:0000313" key="8">
    <source>
        <dbReference type="Proteomes" id="UP000191448"/>
    </source>
</evidence>
<evidence type="ECO:0000256" key="2">
    <source>
        <dbReference type="ARBA" id="ARBA00023125"/>
    </source>
</evidence>
<gene>
    <name evidence="7" type="ORF">CLTHE_15020</name>
</gene>
<dbReference type="Pfam" id="PF13102">
    <property type="entry name" value="Phage_int_SAM_5"/>
    <property type="match status" value="1"/>
</dbReference>
<keyword evidence="3" id="KW-0233">DNA recombination</keyword>
<proteinExistence type="inferred from homology"/>
<dbReference type="InterPro" id="IPR025269">
    <property type="entry name" value="SAM-like_dom"/>
</dbReference>
<dbReference type="GO" id="GO:0003677">
    <property type="term" value="F:DNA binding"/>
    <property type="evidence" value="ECO:0007669"/>
    <property type="project" value="UniProtKB-UniRule"/>
</dbReference>
<comment type="similarity">
    <text evidence="1">Belongs to the 'phage' integrase family.</text>
</comment>
<dbReference type="GO" id="GO:0006310">
    <property type="term" value="P:DNA recombination"/>
    <property type="evidence" value="ECO:0007669"/>
    <property type="project" value="UniProtKB-KW"/>
</dbReference>
<evidence type="ECO:0000256" key="4">
    <source>
        <dbReference type="PROSITE-ProRule" id="PRU01248"/>
    </source>
</evidence>
<dbReference type="SUPFAM" id="SSF56349">
    <property type="entry name" value="DNA breaking-rejoining enzymes"/>
    <property type="match status" value="1"/>
</dbReference>
<sequence>MDYNITYREKDKGIQVIISYKDNRGKWKQKSKQGFPNNREGKKKAKLEADKMLQELKNTIANSTYNEFKNITLGEFIDLHLDHLKIHLEANTIISYKTSLKHFESIYDLELAKVRSIDIQKCIDNLVEQKYKYGTIKCYVQKLKAIFNSAINKYEIPIKNPTTKLTIEKEKQASTKKALTDTELNQLLQQINHEKYYLIVLLASKCGLRIGEILGLTWSDIDFQNATLSVNKQWKLLKNNTYGFGELKSKNSNRIIPLTTSMIKELKYIKANSVYSIDGRLVPVKNTASTTVCVNQYLKKFNYNISIHELRHTFATNLIANGVDFKTAAQLLGHDVEETMRTYSHVTEDMLKKATQIMENIF</sequence>
<dbReference type="PANTHER" id="PTHR30349:SF64">
    <property type="entry name" value="PROPHAGE INTEGRASE INTD-RELATED"/>
    <property type="match status" value="1"/>
</dbReference>
<dbReference type="RefSeq" id="WP_080022698.1">
    <property type="nucleotide sequence ID" value="NZ_LTAY01000037.1"/>
</dbReference>
<dbReference type="InterPro" id="IPR002104">
    <property type="entry name" value="Integrase_catalytic"/>
</dbReference>
<dbReference type="PROSITE" id="PS51898">
    <property type="entry name" value="TYR_RECOMBINASE"/>
    <property type="match status" value="1"/>
</dbReference>
<dbReference type="Gene3D" id="1.10.443.10">
    <property type="entry name" value="Intergrase catalytic core"/>
    <property type="match status" value="1"/>
</dbReference>
<evidence type="ECO:0000259" key="5">
    <source>
        <dbReference type="PROSITE" id="PS51898"/>
    </source>
</evidence>
<keyword evidence="2 4" id="KW-0238">DNA-binding</keyword>
<dbReference type="InterPro" id="IPR013762">
    <property type="entry name" value="Integrase-like_cat_sf"/>
</dbReference>
<accession>A0A1V4SV75</accession>
<dbReference type="GO" id="GO:0015074">
    <property type="term" value="P:DNA integration"/>
    <property type="evidence" value="ECO:0007669"/>
    <property type="project" value="InterPro"/>
</dbReference>
<reference evidence="7 8" key="1">
    <citation type="submission" date="2016-02" db="EMBL/GenBank/DDBJ databases">
        <title>Genome sequence of Clostridium thermobutyricum DSM 4928.</title>
        <authorList>
            <person name="Poehlein A."/>
            <person name="Daniel R."/>
        </authorList>
    </citation>
    <scope>NUCLEOTIDE SEQUENCE [LARGE SCALE GENOMIC DNA]</scope>
    <source>
        <strain evidence="7 8">DSM 4928</strain>
    </source>
</reference>
<organism evidence="7 8">
    <name type="scientific">Clostridium thermobutyricum DSM 4928</name>
    <dbReference type="NCBI Taxonomy" id="1121339"/>
    <lineage>
        <taxon>Bacteria</taxon>
        <taxon>Bacillati</taxon>
        <taxon>Bacillota</taxon>
        <taxon>Clostridia</taxon>
        <taxon>Eubacteriales</taxon>
        <taxon>Clostridiaceae</taxon>
        <taxon>Clostridium</taxon>
    </lineage>
</organism>
<dbReference type="InterPro" id="IPR044068">
    <property type="entry name" value="CB"/>
</dbReference>
<evidence type="ECO:0000259" key="6">
    <source>
        <dbReference type="PROSITE" id="PS51900"/>
    </source>
</evidence>
<dbReference type="CDD" id="cd01189">
    <property type="entry name" value="INT_ICEBs1_C_like"/>
    <property type="match status" value="1"/>
</dbReference>
<feature type="domain" description="Core-binding (CB)" evidence="6">
    <location>
        <begin position="71"/>
        <end position="151"/>
    </location>
</feature>
<feature type="domain" description="Tyr recombinase" evidence="5">
    <location>
        <begin position="174"/>
        <end position="356"/>
    </location>
</feature>
<dbReference type="InterPro" id="IPR010998">
    <property type="entry name" value="Integrase_recombinase_N"/>
</dbReference>
<name>A0A1V4SV75_9CLOT</name>
<dbReference type="Pfam" id="PF14657">
    <property type="entry name" value="Arm-DNA-bind_4"/>
    <property type="match status" value="1"/>
</dbReference>
<dbReference type="Pfam" id="PF00589">
    <property type="entry name" value="Phage_integrase"/>
    <property type="match status" value="1"/>
</dbReference>
<dbReference type="AlphaFoldDB" id="A0A1V4SV75"/>
<dbReference type="InterPro" id="IPR028259">
    <property type="entry name" value="AP2-like_int_N"/>
</dbReference>
<evidence type="ECO:0000256" key="1">
    <source>
        <dbReference type="ARBA" id="ARBA00008857"/>
    </source>
</evidence>
<dbReference type="PANTHER" id="PTHR30349">
    <property type="entry name" value="PHAGE INTEGRASE-RELATED"/>
    <property type="match status" value="1"/>
</dbReference>
<dbReference type="InterPro" id="IPR050090">
    <property type="entry name" value="Tyrosine_recombinase_XerCD"/>
</dbReference>
<dbReference type="PROSITE" id="PS51900">
    <property type="entry name" value="CB"/>
    <property type="match status" value="1"/>
</dbReference>
<dbReference type="Proteomes" id="UP000191448">
    <property type="component" value="Unassembled WGS sequence"/>
</dbReference>
<comment type="caution">
    <text evidence="7">The sequence shown here is derived from an EMBL/GenBank/DDBJ whole genome shotgun (WGS) entry which is preliminary data.</text>
</comment>